<keyword evidence="2" id="KW-1185">Reference proteome</keyword>
<protein>
    <submittedName>
        <fullName evidence="1">Increased DNA methylation 1</fullName>
    </submittedName>
</protein>
<accession>A0ACC0FTL5</accession>
<dbReference type="Proteomes" id="UP001060215">
    <property type="component" value="Chromosome 13"/>
</dbReference>
<evidence type="ECO:0000313" key="2">
    <source>
        <dbReference type="Proteomes" id="UP001060215"/>
    </source>
</evidence>
<comment type="caution">
    <text evidence="1">The sequence shown here is derived from an EMBL/GenBank/DDBJ whole genome shotgun (WGS) entry which is preliminary data.</text>
</comment>
<dbReference type="EMBL" id="CM045770">
    <property type="protein sequence ID" value="KAI7991405.1"/>
    <property type="molecule type" value="Genomic_DNA"/>
</dbReference>
<reference evidence="1 2" key="1">
    <citation type="journal article" date="2022" name="Plant J.">
        <title>Chromosome-level genome of Camellia lanceoleosa provides a valuable resource for understanding genome evolution and self-incompatibility.</title>
        <authorList>
            <person name="Gong W."/>
            <person name="Xiao S."/>
            <person name="Wang L."/>
            <person name="Liao Z."/>
            <person name="Chang Y."/>
            <person name="Mo W."/>
            <person name="Hu G."/>
            <person name="Li W."/>
            <person name="Zhao G."/>
            <person name="Zhu H."/>
            <person name="Hu X."/>
            <person name="Ji K."/>
            <person name="Xiang X."/>
            <person name="Song Q."/>
            <person name="Yuan D."/>
            <person name="Jin S."/>
            <person name="Zhang L."/>
        </authorList>
    </citation>
    <scope>NUCLEOTIDE SEQUENCE [LARGE SCALE GENOMIC DNA]</scope>
    <source>
        <strain evidence="1">SQ_2022a</strain>
    </source>
</reference>
<name>A0ACC0FTL5_9ERIC</name>
<proteinExistence type="predicted"/>
<sequence length="1489" mass="163499">MRDGLRSSDVGVKLENDQVKVENNVDSGPMEGVGVIDNVDDEKKGTDLVSDDVDFVKDSLVSFADGKIEGQSEHMECENAVGVNVGVNSDTPRPKAGRGRPRKKRKMVGESYTNEEGNVDLGLKKGVETINTGNNEQQGQVPVLSASESVEESLAYSLQRKTEDHRNGPEDSEHVECSEAANVNGHGETHTGMPKIGRGRRGRKRKNVESSVANGDDAAQKKKVNMMSLDGKDEFIGRILRSRTMAMSGGGKVVDDSLMGGVVGDKRKKESDDSNQKIIEIDKNKSAPLIGRRKKKIKGRRGRPPKVQGGSDDSNKRIIEIETDKSAPLIGRRKKKVKGRRGRPPKVQGESGLFKVIGCENQKERGSRKNSDQPKAKEVIRGSKFVDSRKHSRLASRLCHSGEKIIVKNLRRNKHKEGGELGTGRATEKKLLRERIMAMLKSAGWTIEYRPRLSKEYNDAVYVSPEGHGYWSVTKAYRILEQEVENGDADIRAVSSFSPIPEEEFSKLFRVTKKKKRMLEKKLKGENKKNEGVTQKKLKKKHATDKIGVSRHKHKETLGAKLSNRRIKRKSSDCEQGDSANKFLRGVRIPNRGERKNRKRCALLVRDSKKGLNPDSKGFVLYGGKRSLLSWMIDLGTVPLSGKVQYMNHSSGELIDGRITRDGIQCGCCNETLNVSDFEYHAGSKLSQPFQNIYLESGSSLLQCLLDSWSKHEGSEPIKFHSVDVDGDDPNDDTCNMCGDGGDLICCDSCPSTFHQSCLNIQKFPSGDWHCMYCSCKFCGVVDGNSCQSDQNSDIPGSALLTCHLCEEKYHQLCVQEKDAAHVDSNCLSFCGKKCEEVFKRLQVLLGVKHQLEEGFSWTLIQRSDVSQYKSLSSVSQEVECNSKLAVALSIMEECFLPIVDQRSGINMIRNVVYSCGSNFNRLNYSGFFTAILERGDEIISAASIRIHGNYLAEMPFIGTRHNYRRQGMCRRLLNAIESALCSINVEKLVIPAISELLQTWISVFGFMPLEESNKKEMKYMNMIVFPGVNMLQKPLLEHLFTEGNLVSTAATNSTALKTEHQTRHEGASDSNIGCSTRSDSNVSHDNAHGTNVIAAAAEPVLQLPDVSVNGATDMTSKTVTFDTTENCLADSGVAHDNQECENKNIKDFEASDKGALELCGQHTVEELSEQENAYSWSDNVPSYENSKLNHHSTCEGERKSSSVSQSGSDANCEGKTLQASDGENKEGADCKLNGEINAVNHACHTLDEGSVHNSSEILTQTHDANHVPILKVSGENFTSQDSVATNLETAQNVANDCDANFPDDSTPVSFCPEDIPGSHEPDVDASVHNNCFPSGGNINNASFWNSQTSYMSDGLCKSSEVQSVVDNDVTCVVKTSALNDPVGMDQTSCVVTGNEIHHLKQEFTAAQTDSHSVADSLLNGPRMSANSTKQSKSGSQVDQTSVAVCEVEPLYNSSSSSGPTLLRTSSSCNESAIPKVASRRMLRSGKLC</sequence>
<gene>
    <name evidence="1" type="ORF">LOK49_LG12G01274</name>
</gene>
<organism evidence="1 2">
    <name type="scientific">Camellia lanceoleosa</name>
    <dbReference type="NCBI Taxonomy" id="1840588"/>
    <lineage>
        <taxon>Eukaryota</taxon>
        <taxon>Viridiplantae</taxon>
        <taxon>Streptophyta</taxon>
        <taxon>Embryophyta</taxon>
        <taxon>Tracheophyta</taxon>
        <taxon>Spermatophyta</taxon>
        <taxon>Magnoliopsida</taxon>
        <taxon>eudicotyledons</taxon>
        <taxon>Gunneridae</taxon>
        <taxon>Pentapetalae</taxon>
        <taxon>asterids</taxon>
        <taxon>Ericales</taxon>
        <taxon>Theaceae</taxon>
        <taxon>Camellia</taxon>
    </lineage>
</organism>
<evidence type="ECO:0000313" key="1">
    <source>
        <dbReference type="EMBL" id="KAI7991405.1"/>
    </source>
</evidence>